<accession>A0AAW0IJH8</accession>
<dbReference type="EMBL" id="JBBHLL010000124">
    <property type="protein sequence ID" value="KAK7814341.1"/>
    <property type="molecule type" value="Genomic_DNA"/>
</dbReference>
<gene>
    <name evidence="2" type="ORF">U0070_026999</name>
</gene>
<feature type="compositionally biased region" description="Polar residues" evidence="1">
    <location>
        <begin position="287"/>
        <end position="299"/>
    </location>
</feature>
<organism evidence="2 3">
    <name type="scientific">Myodes glareolus</name>
    <name type="common">Bank vole</name>
    <name type="synonym">Clethrionomys glareolus</name>
    <dbReference type="NCBI Taxonomy" id="447135"/>
    <lineage>
        <taxon>Eukaryota</taxon>
        <taxon>Metazoa</taxon>
        <taxon>Chordata</taxon>
        <taxon>Craniata</taxon>
        <taxon>Vertebrata</taxon>
        <taxon>Euteleostomi</taxon>
        <taxon>Mammalia</taxon>
        <taxon>Eutheria</taxon>
        <taxon>Euarchontoglires</taxon>
        <taxon>Glires</taxon>
        <taxon>Rodentia</taxon>
        <taxon>Myomorpha</taxon>
        <taxon>Muroidea</taxon>
        <taxon>Cricetidae</taxon>
        <taxon>Arvicolinae</taxon>
        <taxon>Myodes</taxon>
    </lineage>
</organism>
<evidence type="ECO:0000313" key="2">
    <source>
        <dbReference type="EMBL" id="KAK7814341.1"/>
    </source>
</evidence>
<feature type="non-terminal residue" evidence="2">
    <location>
        <position position="1"/>
    </location>
</feature>
<feature type="compositionally biased region" description="Polar residues" evidence="1">
    <location>
        <begin position="264"/>
        <end position="276"/>
    </location>
</feature>
<dbReference type="Proteomes" id="UP001488838">
    <property type="component" value="Unassembled WGS sequence"/>
</dbReference>
<dbReference type="GO" id="GO:0003735">
    <property type="term" value="F:structural constituent of ribosome"/>
    <property type="evidence" value="ECO:0007669"/>
    <property type="project" value="InterPro"/>
</dbReference>
<dbReference type="GO" id="GO:0005840">
    <property type="term" value="C:ribosome"/>
    <property type="evidence" value="ECO:0007669"/>
    <property type="project" value="InterPro"/>
</dbReference>
<feature type="region of interest" description="Disordered" evidence="1">
    <location>
        <begin position="264"/>
        <end position="329"/>
    </location>
</feature>
<name>A0AAW0IJH8_MYOGA</name>
<protein>
    <submittedName>
        <fullName evidence="2">Uncharacterized protein</fullName>
    </submittedName>
</protein>
<dbReference type="GO" id="GO:0006412">
    <property type="term" value="P:translation"/>
    <property type="evidence" value="ECO:0007669"/>
    <property type="project" value="InterPro"/>
</dbReference>
<evidence type="ECO:0000313" key="3">
    <source>
        <dbReference type="Proteomes" id="UP001488838"/>
    </source>
</evidence>
<comment type="caution">
    <text evidence="2">The sequence shown here is derived from an EMBL/GenBank/DDBJ whole genome shotgun (WGS) entry which is preliminary data.</text>
</comment>
<keyword evidence="3" id="KW-1185">Reference proteome</keyword>
<dbReference type="AlphaFoldDB" id="A0AAW0IJH8"/>
<sequence>DPENPTKSCKLRDSNLRVHFKNVCKTAQAIEVYSCIVVQSVCAPRSNSRAAHRADGPKKVLNFCCTCLKTQTVMLNFKGLTFPRRPRIMPVSQDGWEGRLLTGTYYMSVIETGTQIRQEESNQMKYPLAFLIEAVCSAPALKMHVSVSVLCEAATQELPTTAPLIAFLKQLETKATPAVLVTGGRRTPRGCGAHETRSQGSAGVYHGNGTSGTFGTPEQGTNTPQAFRAVHHMEPTEEVEGDTLIVRWTGSPPPNYVAHANGARTNETGELRGQQTSEKHAEERVQFSVTISLQEQTTSRDSDNDDTGLQGKETSGVEHPDTSNFRGLC</sequence>
<feature type="region of interest" description="Disordered" evidence="1">
    <location>
        <begin position="182"/>
        <end position="206"/>
    </location>
</feature>
<dbReference type="Gene3D" id="3.90.470.10">
    <property type="entry name" value="Ribosomal protein L22/L17"/>
    <property type="match status" value="1"/>
</dbReference>
<dbReference type="InterPro" id="IPR036394">
    <property type="entry name" value="Ribosomal_uL22_sf"/>
</dbReference>
<proteinExistence type="predicted"/>
<reference evidence="2 3" key="1">
    <citation type="journal article" date="2023" name="bioRxiv">
        <title>Conserved and derived expression patterns and positive selection on dental genes reveal complex evolutionary context of ever-growing rodent molars.</title>
        <authorList>
            <person name="Calamari Z.T."/>
            <person name="Song A."/>
            <person name="Cohen E."/>
            <person name="Akter M."/>
            <person name="Roy R.D."/>
            <person name="Hallikas O."/>
            <person name="Christensen M.M."/>
            <person name="Li P."/>
            <person name="Marangoni P."/>
            <person name="Jernvall J."/>
            <person name="Klein O.D."/>
        </authorList>
    </citation>
    <scope>NUCLEOTIDE SEQUENCE [LARGE SCALE GENOMIC DNA]</scope>
    <source>
        <strain evidence="2">V071</strain>
    </source>
</reference>
<feature type="non-terminal residue" evidence="2">
    <location>
        <position position="329"/>
    </location>
</feature>
<evidence type="ECO:0000256" key="1">
    <source>
        <dbReference type="SAM" id="MobiDB-lite"/>
    </source>
</evidence>